<dbReference type="EMBL" id="RAPN01000001">
    <property type="protein sequence ID" value="RKD90687.1"/>
    <property type="molecule type" value="Genomic_DNA"/>
</dbReference>
<dbReference type="PANTHER" id="PTHR42983">
    <property type="entry name" value="DINITROGENASE IRON-MOLYBDENUM COFACTOR PROTEIN-RELATED"/>
    <property type="match status" value="1"/>
</dbReference>
<dbReference type="CDD" id="cd00851">
    <property type="entry name" value="MTH1175"/>
    <property type="match status" value="1"/>
</dbReference>
<comment type="caution">
    <text evidence="2">The sequence shown here is derived from an EMBL/GenBank/DDBJ whole genome shotgun (WGS) entry which is preliminary data.</text>
</comment>
<name>A0A419W5F9_9BACT</name>
<reference evidence="2 3" key="1">
    <citation type="submission" date="2018-09" db="EMBL/GenBank/DDBJ databases">
        <title>Genomic Encyclopedia of Archaeal and Bacterial Type Strains, Phase II (KMG-II): from individual species to whole genera.</title>
        <authorList>
            <person name="Goeker M."/>
        </authorList>
    </citation>
    <scope>NUCLEOTIDE SEQUENCE [LARGE SCALE GENOMIC DNA]</scope>
    <source>
        <strain evidence="2 3">DSM 27148</strain>
    </source>
</reference>
<gene>
    <name evidence="2" type="ORF">BC643_1028</name>
</gene>
<dbReference type="InterPro" id="IPR003731">
    <property type="entry name" value="Di-Nase_FeMo-co_biosynth"/>
</dbReference>
<dbReference type="Gene3D" id="3.30.420.130">
    <property type="entry name" value="Dinitrogenase iron-molybdenum cofactor biosynthesis domain"/>
    <property type="match status" value="1"/>
</dbReference>
<dbReference type="Proteomes" id="UP000283387">
    <property type="component" value="Unassembled WGS sequence"/>
</dbReference>
<dbReference type="InterPro" id="IPR033913">
    <property type="entry name" value="MTH1175_dom"/>
</dbReference>
<sequence length="118" mass="13281">MKIAIPTKDNHVDNHFGHCDYFTVYELNDKNEIVAESQLTTSKECGCKSNLAEELAAQNVNVMLASGIGEGAIRKLQHQNIEVVAGFKCSIQEALDRYIRKDYFKNFTICTEHGECSH</sequence>
<dbReference type="InterPro" id="IPR036105">
    <property type="entry name" value="DiNase_FeMo-co_biosyn_sf"/>
</dbReference>
<evidence type="ECO:0000313" key="2">
    <source>
        <dbReference type="EMBL" id="RKD90687.1"/>
    </source>
</evidence>
<evidence type="ECO:0000313" key="3">
    <source>
        <dbReference type="Proteomes" id="UP000283387"/>
    </source>
</evidence>
<dbReference type="SUPFAM" id="SSF53146">
    <property type="entry name" value="Nitrogenase accessory factor-like"/>
    <property type="match status" value="1"/>
</dbReference>
<dbReference type="Pfam" id="PF02579">
    <property type="entry name" value="Nitro_FeMo-Co"/>
    <property type="match status" value="1"/>
</dbReference>
<evidence type="ECO:0000259" key="1">
    <source>
        <dbReference type="Pfam" id="PF02579"/>
    </source>
</evidence>
<organism evidence="2 3">
    <name type="scientific">Mangrovibacterium diazotrophicum</name>
    <dbReference type="NCBI Taxonomy" id="1261403"/>
    <lineage>
        <taxon>Bacteria</taxon>
        <taxon>Pseudomonadati</taxon>
        <taxon>Bacteroidota</taxon>
        <taxon>Bacteroidia</taxon>
        <taxon>Marinilabiliales</taxon>
        <taxon>Prolixibacteraceae</taxon>
        <taxon>Mangrovibacterium</taxon>
    </lineage>
</organism>
<dbReference type="PANTHER" id="PTHR42983:SF1">
    <property type="entry name" value="IRON-MOLYBDENUM PROTEIN"/>
    <property type="match status" value="1"/>
</dbReference>
<accession>A0A419W5F9</accession>
<feature type="domain" description="Dinitrogenase iron-molybdenum cofactor biosynthesis" evidence="1">
    <location>
        <begin position="9"/>
        <end position="99"/>
    </location>
</feature>
<protein>
    <submittedName>
        <fullName evidence="2">Putative Fe-Mo cluster-binding NifX family protein</fullName>
    </submittedName>
</protein>
<dbReference type="OrthoDB" id="280278at2"/>
<dbReference type="RefSeq" id="WP_120272070.1">
    <property type="nucleotide sequence ID" value="NZ_RAPN01000001.1"/>
</dbReference>
<keyword evidence="3" id="KW-1185">Reference proteome</keyword>
<proteinExistence type="predicted"/>
<dbReference type="AlphaFoldDB" id="A0A419W5F9"/>